<dbReference type="Proteomes" id="UP000239494">
    <property type="component" value="Unassembled WGS sequence"/>
</dbReference>
<dbReference type="Gene3D" id="3.30.750.24">
    <property type="entry name" value="STAS domain"/>
    <property type="match status" value="1"/>
</dbReference>
<comment type="caution">
    <text evidence="2">The sequence shown here is derived from an EMBL/GenBank/DDBJ whole genome shotgun (WGS) entry which is preliminary data.</text>
</comment>
<protein>
    <submittedName>
        <fullName evidence="2">Anti-anti-sigma regulatory factor</fullName>
    </submittedName>
</protein>
<dbReference type="EMBL" id="PVTF01000009">
    <property type="protein sequence ID" value="PRY37937.1"/>
    <property type="molecule type" value="Genomic_DNA"/>
</dbReference>
<gene>
    <name evidence="2" type="ORF">CLV43_109157</name>
</gene>
<dbReference type="CDD" id="cd07043">
    <property type="entry name" value="STAS_anti-anti-sigma_factors"/>
    <property type="match status" value="1"/>
</dbReference>
<dbReference type="Pfam" id="PF01740">
    <property type="entry name" value="STAS"/>
    <property type="match status" value="1"/>
</dbReference>
<organism evidence="2 3">
    <name type="scientific">Umezawaea tangerina</name>
    <dbReference type="NCBI Taxonomy" id="84725"/>
    <lineage>
        <taxon>Bacteria</taxon>
        <taxon>Bacillati</taxon>
        <taxon>Actinomycetota</taxon>
        <taxon>Actinomycetes</taxon>
        <taxon>Pseudonocardiales</taxon>
        <taxon>Pseudonocardiaceae</taxon>
        <taxon>Umezawaea</taxon>
    </lineage>
</organism>
<dbReference type="SUPFAM" id="SSF52091">
    <property type="entry name" value="SpoIIaa-like"/>
    <property type="match status" value="1"/>
</dbReference>
<evidence type="ECO:0000313" key="2">
    <source>
        <dbReference type="EMBL" id="PRY37937.1"/>
    </source>
</evidence>
<dbReference type="InterPro" id="IPR002645">
    <property type="entry name" value="STAS_dom"/>
</dbReference>
<dbReference type="AlphaFoldDB" id="A0A2T0SWZ3"/>
<dbReference type="InterPro" id="IPR036513">
    <property type="entry name" value="STAS_dom_sf"/>
</dbReference>
<evidence type="ECO:0000259" key="1">
    <source>
        <dbReference type="PROSITE" id="PS50801"/>
    </source>
</evidence>
<feature type="domain" description="STAS" evidence="1">
    <location>
        <begin position="40"/>
        <end position="88"/>
    </location>
</feature>
<reference evidence="2 3" key="1">
    <citation type="submission" date="2018-03" db="EMBL/GenBank/DDBJ databases">
        <title>Genomic Encyclopedia of Archaeal and Bacterial Type Strains, Phase II (KMG-II): from individual species to whole genera.</title>
        <authorList>
            <person name="Goeker M."/>
        </authorList>
    </citation>
    <scope>NUCLEOTIDE SEQUENCE [LARGE SCALE GENOMIC DNA]</scope>
    <source>
        <strain evidence="2 3">DSM 44720</strain>
    </source>
</reference>
<name>A0A2T0SWZ3_9PSEU</name>
<evidence type="ECO:0000313" key="3">
    <source>
        <dbReference type="Proteomes" id="UP000239494"/>
    </source>
</evidence>
<sequence>MARERATGRPHVRALPIAPDPQVNDLSVVTRPAPPADAGVITVVGEVDAASVGALTAAITDARIWLTDIVVDLSGVTTFSAAGISALLTDAPVRLVCSPSVLKVIETCGLDDRWELHKSVFLALAACVSLDFATTSAGPSLALRAVGAHRA</sequence>
<dbReference type="PROSITE" id="PS50801">
    <property type="entry name" value="STAS"/>
    <property type="match status" value="1"/>
</dbReference>
<proteinExistence type="predicted"/>
<keyword evidence="3" id="KW-1185">Reference proteome</keyword>
<accession>A0A2T0SWZ3</accession>